<accession>A0A9P5LIK6</accession>
<dbReference type="EMBL" id="JAANBB010000033">
    <property type="protein sequence ID" value="KAF7554331.1"/>
    <property type="molecule type" value="Genomic_DNA"/>
</dbReference>
<keyword evidence="2" id="KW-0539">Nucleus</keyword>
<sequence>MRRLCTTRPLAKSQQTRQRIARLENLVTEMRDMVQSSHQPSGEIALPSETLSNPGPSLARPDGRVTDDMGKLNLTDDHAVYTGSSHWVTILEDIQCLKDEVSEEYSSNTSLELTLFESFDADVHGSPAIRTSLLSSAPSLTREQILDMIPPRKVVDRHVSHFFNAFDMAPFLLHRSKFLAEYANFWSNPSATPIMWIGLLCSVMTMSAFLQQQDVVALGMPTAESQDMLENYRTLTIHCLVAGDYLQPGRYTIETLTLHFGVDQNVNLDASISNWVLIGVVIRIALRVGLHRDPSHWPGIRPLQAELRRRLWMTLYQMDFFTSTQLGLPRIIKDSQSDTRPPAHLFADDIGFEHDQIPPERPLTGPTPLLYVIQRHKIIQVSAEIYDATEAGPPTSDTSAVLAAKLERAIDAIPSWLKYSSLETSIADNPATILHQMFLDILIHKATYLLHRRSFVKGSVGEDSTKSNQLCINAALAILEHQRRISEETKPGGLVFGIRWKVATSLSHEFLQATMMLCFALSRFNGGHDSTTNSCAAHRRGDIFEALTLARSLWEKNADRSIEAQKAVKAITTVLQQDLDRSSAPSVAASDGFFDPMIGVDAQNYIGSFDYGQNMALDPSFLAVDDDVGAFGTILDDFVTEQSNM</sequence>
<dbReference type="InterPro" id="IPR050613">
    <property type="entry name" value="Sec_Metabolite_Reg"/>
</dbReference>
<dbReference type="AlphaFoldDB" id="A0A9P5LIK6"/>
<dbReference type="GO" id="GO:0005634">
    <property type="term" value="C:nucleus"/>
    <property type="evidence" value="ECO:0007669"/>
    <property type="project" value="UniProtKB-SubCell"/>
</dbReference>
<evidence type="ECO:0000259" key="4">
    <source>
        <dbReference type="SMART" id="SM00906"/>
    </source>
</evidence>
<evidence type="ECO:0000256" key="2">
    <source>
        <dbReference type="ARBA" id="ARBA00023242"/>
    </source>
</evidence>
<dbReference type="GO" id="GO:0008270">
    <property type="term" value="F:zinc ion binding"/>
    <property type="evidence" value="ECO:0007669"/>
    <property type="project" value="InterPro"/>
</dbReference>
<evidence type="ECO:0000256" key="3">
    <source>
        <dbReference type="SAM" id="MobiDB-lite"/>
    </source>
</evidence>
<evidence type="ECO:0000313" key="6">
    <source>
        <dbReference type="Proteomes" id="UP000722485"/>
    </source>
</evidence>
<evidence type="ECO:0000256" key="1">
    <source>
        <dbReference type="ARBA" id="ARBA00004123"/>
    </source>
</evidence>
<keyword evidence="6" id="KW-1185">Reference proteome</keyword>
<dbReference type="PANTHER" id="PTHR31001:SF74">
    <property type="entry name" value="ZN(II)2CYS6 TRANSCRIPTION FACTOR (EUROFUNG)"/>
    <property type="match status" value="1"/>
</dbReference>
<gene>
    <name evidence="5" type="ORF">G7Z17_g2944</name>
</gene>
<dbReference type="PANTHER" id="PTHR31001">
    <property type="entry name" value="UNCHARACTERIZED TRANSCRIPTIONAL REGULATORY PROTEIN"/>
    <property type="match status" value="1"/>
</dbReference>
<organism evidence="5 6">
    <name type="scientific">Cylindrodendrum hubeiense</name>
    <dbReference type="NCBI Taxonomy" id="595255"/>
    <lineage>
        <taxon>Eukaryota</taxon>
        <taxon>Fungi</taxon>
        <taxon>Dikarya</taxon>
        <taxon>Ascomycota</taxon>
        <taxon>Pezizomycotina</taxon>
        <taxon>Sordariomycetes</taxon>
        <taxon>Hypocreomycetidae</taxon>
        <taxon>Hypocreales</taxon>
        <taxon>Nectriaceae</taxon>
        <taxon>Cylindrodendrum</taxon>
    </lineage>
</organism>
<comment type="subcellular location">
    <subcellularLocation>
        <location evidence="1">Nucleus</location>
    </subcellularLocation>
</comment>
<feature type="region of interest" description="Disordered" evidence="3">
    <location>
        <begin position="33"/>
        <end position="62"/>
    </location>
</feature>
<proteinExistence type="predicted"/>
<evidence type="ECO:0000313" key="5">
    <source>
        <dbReference type="EMBL" id="KAF7554331.1"/>
    </source>
</evidence>
<reference evidence="5" key="1">
    <citation type="submission" date="2020-03" db="EMBL/GenBank/DDBJ databases">
        <title>Draft Genome Sequence of Cylindrodendrum hubeiense.</title>
        <authorList>
            <person name="Buettner E."/>
            <person name="Kellner H."/>
        </authorList>
    </citation>
    <scope>NUCLEOTIDE SEQUENCE</scope>
    <source>
        <strain evidence="5">IHI 201604</strain>
    </source>
</reference>
<dbReference type="SMART" id="SM00906">
    <property type="entry name" value="Fungal_trans"/>
    <property type="match status" value="1"/>
</dbReference>
<name>A0A9P5LIK6_9HYPO</name>
<dbReference type="OrthoDB" id="4934715at2759"/>
<dbReference type="CDD" id="cd12148">
    <property type="entry name" value="fungal_TF_MHR"/>
    <property type="match status" value="1"/>
</dbReference>
<dbReference type="GO" id="GO:0006351">
    <property type="term" value="P:DNA-templated transcription"/>
    <property type="evidence" value="ECO:0007669"/>
    <property type="project" value="InterPro"/>
</dbReference>
<protein>
    <recommendedName>
        <fullName evidence="4">Xylanolytic transcriptional activator regulatory domain-containing protein</fullName>
    </recommendedName>
</protein>
<dbReference type="Proteomes" id="UP000722485">
    <property type="component" value="Unassembled WGS sequence"/>
</dbReference>
<feature type="domain" description="Xylanolytic transcriptional activator regulatory" evidence="4">
    <location>
        <begin position="274"/>
        <end position="348"/>
    </location>
</feature>
<dbReference type="GO" id="GO:0003677">
    <property type="term" value="F:DNA binding"/>
    <property type="evidence" value="ECO:0007669"/>
    <property type="project" value="InterPro"/>
</dbReference>
<dbReference type="InterPro" id="IPR007219">
    <property type="entry name" value="XnlR_reg_dom"/>
</dbReference>
<comment type="caution">
    <text evidence="5">The sequence shown here is derived from an EMBL/GenBank/DDBJ whole genome shotgun (WGS) entry which is preliminary data.</text>
</comment>
<dbReference type="Pfam" id="PF04082">
    <property type="entry name" value="Fungal_trans"/>
    <property type="match status" value="1"/>
</dbReference>